<keyword evidence="3" id="KW-1185">Reference proteome</keyword>
<evidence type="ECO:0000256" key="1">
    <source>
        <dbReference type="SAM" id="MobiDB-lite"/>
    </source>
</evidence>
<feature type="compositionally biased region" description="Basic and acidic residues" evidence="1">
    <location>
        <begin position="22"/>
        <end position="31"/>
    </location>
</feature>
<dbReference type="RefSeq" id="WP_390365029.1">
    <property type="nucleotide sequence ID" value="NZ_JBHTKJ010000076.1"/>
</dbReference>
<protein>
    <submittedName>
        <fullName evidence="2">Uncharacterized protein</fullName>
    </submittedName>
</protein>
<accession>A0ABW3LQQ3</accession>
<gene>
    <name evidence="2" type="ORF">ACFQ3N_20255</name>
</gene>
<evidence type="ECO:0000313" key="2">
    <source>
        <dbReference type="EMBL" id="MFD1040697.1"/>
    </source>
</evidence>
<proteinExistence type="predicted"/>
<feature type="region of interest" description="Disordered" evidence="1">
    <location>
        <begin position="22"/>
        <end position="74"/>
    </location>
</feature>
<sequence>MSDKKQVIHVKDLVIKADNVRIEPQRQRRDPFFGPRVMGERDESPESPEKRDDHDDRESSENKDDRDREPFSWI</sequence>
<comment type="caution">
    <text evidence="2">The sequence shown here is derived from an EMBL/GenBank/DDBJ whole genome shotgun (WGS) entry which is preliminary data.</text>
</comment>
<evidence type="ECO:0000313" key="3">
    <source>
        <dbReference type="Proteomes" id="UP001597040"/>
    </source>
</evidence>
<organism evidence="2 3">
    <name type="scientific">Virgibacillus byunsanensis</name>
    <dbReference type="NCBI Taxonomy" id="570945"/>
    <lineage>
        <taxon>Bacteria</taxon>
        <taxon>Bacillati</taxon>
        <taxon>Bacillota</taxon>
        <taxon>Bacilli</taxon>
        <taxon>Bacillales</taxon>
        <taxon>Bacillaceae</taxon>
        <taxon>Virgibacillus</taxon>
    </lineage>
</organism>
<name>A0ABW3LQQ3_9BACI</name>
<dbReference type="EMBL" id="JBHTKJ010000076">
    <property type="protein sequence ID" value="MFD1040697.1"/>
    <property type="molecule type" value="Genomic_DNA"/>
</dbReference>
<reference evidence="3" key="1">
    <citation type="journal article" date="2019" name="Int. J. Syst. Evol. Microbiol.">
        <title>The Global Catalogue of Microorganisms (GCM) 10K type strain sequencing project: providing services to taxonomists for standard genome sequencing and annotation.</title>
        <authorList>
            <consortium name="The Broad Institute Genomics Platform"/>
            <consortium name="The Broad Institute Genome Sequencing Center for Infectious Disease"/>
            <person name="Wu L."/>
            <person name="Ma J."/>
        </authorList>
    </citation>
    <scope>NUCLEOTIDE SEQUENCE [LARGE SCALE GENOMIC DNA]</scope>
    <source>
        <strain evidence="3">CCUG 56754</strain>
    </source>
</reference>
<feature type="compositionally biased region" description="Basic and acidic residues" evidence="1">
    <location>
        <begin position="38"/>
        <end position="74"/>
    </location>
</feature>
<dbReference type="Proteomes" id="UP001597040">
    <property type="component" value="Unassembled WGS sequence"/>
</dbReference>